<protein>
    <recommendedName>
        <fullName evidence="4">Caspase domain-containing protein</fullName>
    </recommendedName>
</protein>
<evidence type="ECO:0008006" key="4">
    <source>
        <dbReference type="Google" id="ProtNLM"/>
    </source>
</evidence>
<reference evidence="2 3" key="1">
    <citation type="submission" date="2022-11" db="EMBL/GenBank/DDBJ databases">
        <title>Minimal conservation of predation-associated metabolite biosynthetic gene clusters underscores biosynthetic potential of Myxococcota including descriptions for ten novel species: Archangium lansinium sp. nov., Myxococcus landrumus sp. nov., Nannocystis bai.</title>
        <authorList>
            <person name="Ahearne A."/>
            <person name="Stevens C."/>
            <person name="Phillips K."/>
        </authorList>
    </citation>
    <scope>NUCLEOTIDE SEQUENCE [LARGE SCALE GENOMIC DNA]</scope>
    <source>
        <strain evidence="2 3">MIWBW</strain>
    </source>
</reference>
<keyword evidence="3" id="KW-1185">Reference proteome</keyword>
<feature type="signal peptide" evidence="1">
    <location>
        <begin position="1"/>
        <end position="25"/>
    </location>
</feature>
<feature type="chain" id="PRO_5046468432" description="Caspase domain-containing protein" evidence="1">
    <location>
        <begin position="26"/>
        <end position="526"/>
    </location>
</feature>
<comment type="caution">
    <text evidence="2">The sequence shown here is derived from an EMBL/GenBank/DDBJ whole genome shotgun (WGS) entry which is preliminary data.</text>
</comment>
<evidence type="ECO:0000256" key="1">
    <source>
        <dbReference type="SAM" id="SignalP"/>
    </source>
</evidence>
<dbReference type="RefSeq" id="WP_267540245.1">
    <property type="nucleotide sequence ID" value="NZ_JAPNKA010000001.1"/>
</dbReference>
<name>A0ABT4ALC3_9BACT</name>
<accession>A0ABT4ALC3</accession>
<dbReference type="EMBL" id="JAPNKA010000001">
    <property type="protein sequence ID" value="MCY1081654.1"/>
    <property type="molecule type" value="Genomic_DNA"/>
</dbReference>
<evidence type="ECO:0000313" key="3">
    <source>
        <dbReference type="Proteomes" id="UP001207654"/>
    </source>
</evidence>
<proteinExistence type="predicted"/>
<organism evidence="2 3">
    <name type="scientific">Archangium lansingense</name>
    <dbReference type="NCBI Taxonomy" id="2995310"/>
    <lineage>
        <taxon>Bacteria</taxon>
        <taxon>Pseudomonadati</taxon>
        <taxon>Myxococcota</taxon>
        <taxon>Myxococcia</taxon>
        <taxon>Myxococcales</taxon>
        <taxon>Cystobacterineae</taxon>
        <taxon>Archangiaceae</taxon>
        <taxon>Archangium</taxon>
    </lineage>
</organism>
<gene>
    <name evidence="2" type="ORF">OV287_45110</name>
</gene>
<keyword evidence="1" id="KW-0732">Signal</keyword>
<dbReference type="Proteomes" id="UP001207654">
    <property type="component" value="Unassembled WGS sequence"/>
</dbReference>
<evidence type="ECO:0000313" key="2">
    <source>
        <dbReference type="EMBL" id="MCY1081654.1"/>
    </source>
</evidence>
<sequence length="526" mass="56133">MTPPRPLWLLLAALLLLLCPPRAAAATVRLLVSIGANVGDPDDAVLSFADDDAGRVRQLFVELGEVRADRSYLVVDQPASVVRQRLAEVTGRIAELRAAGDDAVLIVYVSAHAKGGVLHLGGTHLPLAELRDSARQAGARLSVLLVDACESGTLARRKGGRAGPEFAVSLEQIPLHGQVVISSSGPGESSEEWDSLKGSLFTHHLLTGLRGDADVEDDGRVSLAEAYAYAYRRTVAGAAGAGQHPAYSWELAGTGELILTEPRAARSALVFPAALAGRYVVASQPRPDVVAEVEKTAGRPLRLAVPPGRYLLRKRAGASTGLLELELPYGGERQVREEELTWRRYTEVALKGGHVELRGSALLGLVRMESAPVLGTGARLAGSLGYRHSWGPWWALGTVSFSQTGYPGVGLEIRERSLGAGVAAGYRWLEWTLVPYVGLGVELTGMEQQLRREREEEIEDTFDVPPLPPHRTLGVGLGPIAGVEVPLPGQAFALLQGQLLLRYLPSKEQPALLPAGLVSAGAGWRF</sequence>